<dbReference type="AlphaFoldDB" id="A0A231VP23"/>
<keyword evidence="5 12" id="KW-0132">Cell division</keyword>
<dbReference type="NCBIfam" id="TIGR00115">
    <property type="entry name" value="tig"/>
    <property type="match status" value="1"/>
</dbReference>
<keyword evidence="7 12" id="KW-0143">Chaperone</keyword>
<feature type="domain" description="PPIase FKBP-type" evidence="16">
    <location>
        <begin position="163"/>
        <end position="243"/>
    </location>
</feature>
<evidence type="ECO:0000256" key="1">
    <source>
        <dbReference type="ARBA" id="ARBA00000971"/>
    </source>
</evidence>
<keyword evidence="8 12" id="KW-0413">Isomerase</keyword>
<sequence>MSSNLKKIENSVATIELNIPKEKFEEGLNFSYKKNVGRFNVPGFRRGKAPRIIIERYYGEGVLYEDAIEHLFPDAYQEAIDSLKIEPIDSPSIDILQIGKGKDLIIEAVVPVMPDVELGQYKGIEVKKVEYNVKDEDVENRLEQMRQRNARVVPVEDRAAQMGDIVDISFEGFIDGKPFEGGKSDNYSLELGSKTFIPGFEEQIVGHNINDEFDVNVKFPEDYRVEELKGKDAVFKVKLLSIKYKELPEINDDFAKDVSEFDTLDELKEDIKRELKEQYDKSAEEEMKENAVKAVVENAKVEIPEVMIDRQIDISLRDLDYNLRYQGLNLDKYLEITGKSKDDLRKEMHDDAALRVKTQLVVDKIGKVENITATDEEVENRLNEMARNYNINVEDLKKELNESQINNIKDDIVYFKTIDFIFENSKIVDKEE</sequence>
<evidence type="ECO:0000256" key="2">
    <source>
        <dbReference type="ARBA" id="ARBA00005464"/>
    </source>
</evidence>
<evidence type="ECO:0000256" key="15">
    <source>
        <dbReference type="SAM" id="Coils"/>
    </source>
</evidence>
<comment type="similarity">
    <text evidence="2 12 14">Belongs to the FKBP-type PPIase family. Tig subfamily.</text>
</comment>
<feature type="coiled-coil region" evidence="15">
    <location>
        <begin position="368"/>
        <end position="406"/>
    </location>
</feature>
<dbReference type="RefSeq" id="WP_094043186.1">
    <property type="nucleotide sequence ID" value="NZ_NKHD01000002.1"/>
</dbReference>
<dbReference type="InterPro" id="IPR005215">
    <property type="entry name" value="Trig_fac"/>
</dbReference>
<evidence type="ECO:0000256" key="11">
    <source>
        <dbReference type="ARBA" id="ARBA00029986"/>
    </source>
</evidence>
<evidence type="ECO:0000256" key="13">
    <source>
        <dbReference type="PROSITE-ProRule" id="PRU00277"/>
    </source>
</evidence>
<dbReference type="GO" id="GO:0051083">
    <property type="term" value="P:'de novo' cotranslational protein folding"/>
    <property type="evidence" value="ECO:0007669"/>
    <property type="project" value="TreeGrafter"/>
</dbReference>
<feature type="coiled-coil region" evidence="15">
    <location>
        <begin position="261"/>
        <end position="288"/>
    </location>
</feature>
<keyword evidence="12" id="KW-0963">Cytoplasm</keyword>
<reference evidence="17 18" key="1">
    <citation type="submission" date="2017-06" db="EMBL/GenBank/DDBJ databases">
        <title>Isolation and characterization of a thermophilic and butanogenic Thermoanaerobacterium thermosaccharolyticum M5 capable of efficient degradation of hemicellulose.</title>
        <authorList>
            <person name="Xin F."/>
            <person name="Jiang Y."/>
        </authorList>
    </citation>
    <scope>NUCLEOTIDE SEQUENCE [LARGE SCALE GENOMIC DNA]</scope>
    <source>
        <strain evidence="17 18">M5</strain>
    </source>
</reference>
<comment type="function">
    <text evidence="10 12">Involved in protein export. Acts as a chaperone by maintaining the newly synthesized protein in an open conformation. Functions as a peptidyl-prolyl cis-trans isomerase.</text>
</comment>
<dbReference type="GO" id="GO:0015031">
    <property type="term" value="P:protein transport"/>
    <property type="evidence" value="ECO:0007669"/>
    <property type="project" value="UniProtKB-UniRule"/>
</dbReference>
<evidence type="ECO:0000256" key="7">
    <source>
        <dbReference type="ARBA" id="ARBA00023186"/>
    </source>
</evidence>
<dbReference type="InterPro" id="IPR037041">
    <property type="entry name" value="Trigger_fac_C_sf"/>
</dbReference>
<proteinExistence type="inferred from homology"/>
<dbReference type="InterPro" id="IPR036611">
    <property type="entry name" value="Trigger_fac_ribosome-bd_sf"/>
</dbReference>
<comment type="caution">
    <text evidence="17">The sequence shown here is derived from an EMBL/GenBank/DDBJ whole genome shotgun (WGS) entry which is preliminary data.</text>
</comment>
<dbReference type="PROSITE" id="PS50059">
    <property type="entry name" value="FKBP_PPIASE"/>
    <property type="match status" value="1"/>
</dbReference>
<dbReference type="SUPFAM" id="SSF54534">
    <property type="entry name" value="FKBP-like"/>
    <property type="match status" value="1"/>
</dbReference>
<dbReference type="EMBL" id="NKHD01000002">
    <property type="protein sequence ID" value="OXT09476.1"/>
    <property type="molecule type" value="Genomic_DNA"/>
</dbReference>
<dbReference type="Pfam" id="PF00254">
    <property type="entry name" value="FKBP_C"/>
    <property type="match status" value="1"/>
</dbReference>
<dbReference type="PANTHER" id="PTHR30560">
    <property type="entry name" value="TRIGGER FACTOR CHAPERONE AND PEPTIDYL-PROLYL CIS/TRANS ISOMERASE"/>
    <property type="match status" value="1"/>
</dbReference>
<dbReference type="GO" id="GO:0043335">
    <property type="term" value="P:protein unfolding"/>
    <property type="evidence" value="ECO:0007669"/>
    <property type="project" value="TreeGrafter"/>
</dbReference>
<evidence type="ECO:0000256" key="3">
    <source>
        <dbReference type="ARBA" id="ARBA00013194"/>
    </source>
</evidence>
<keyword evidence="9 12" id="KW-0131">Cell cycle</keyword>
<keyword evidence="6 12" id="KW-0697">Rotamase</keyword>
<name>A0A231VP23_THETR</name>
<dbReference type="PANTHER" id="PTHR30560:SF3">
    <property type="entry name" value="TRIGGER FACTOR-LIKE PROTEIN TIG, CHLOROPLASTIC"/>
    <property type="match status" value="1"/>
</dbReference>
<evidence type="ECO:0000256" key="4">
    <source>
        <dbReference type="ARBA" id="ARBA00016902"/>
    </source>
</evidence>
<protein>
    <recommendedName>
        <fullName evidence="4 12">Trigger factor</fullName>
        <shortName evidence="12">TF</shortName>
        <ecNumber evidence="3 12">5.2.1.8</ecNumber>
    </recommendedName>
    <alternativeName>
        <fullName evidence="11 12">PPIase</fullName>
    </alternativeName>
</protein>
<dbReference type="HAMAP" id="MF_00303">
    <property type="entry name" value="Trigger_factor_Tig"/>
    <property type="match status" value="1"/>
</dbReference>
<evidence type="ECO:0000256" key="6">
    <source>
        <dbReference type="ARBA" id="ARBA00023110"/>
    </source>
</evidence>
<dbReference type="Gene3D" id="3.30.70.1050">
    <property type="entry name" value="Trigger factor ribosome-binding domain"/>
    <property type="match status" value="1"/>
</dbReference>
<evidence type="ECO:0000256" key="8">
    <source>
        <dbReference type="ARBA" id="ARBA00023235"/>
    </source>
</evidence>
<evidence type="ECO:0000313" key="18">
    <source>
        <dbReference type="Proteomes" id="UP000215301"/>
    </source>
</evidence>
<dbReference type="InterPro" id="IPR046357">
    <property type="entry name" value="PPIase_dom_sf"/>
</dbReference>
<dbReference type="Gene3D" id="3.10.50.40">
    <property type="match status" value="1"/>
</dbReference>
<evidence type="ECO:0000256" key="9">
    <source>
        <dbReference type="ARBA" id="ARBA00023306"/>
    </source>
</evidence>
<dbReference type="SUPFAM" id="SSF102735">
    <property type="entry name" value="Trigger factor ribosome-binding domain"/>
    <property type="match status" value="1"/>
</dbReference>
<evidence type="ECO:0000259" key="16">
    <source>
        <dbReference type="PROSITE" id="PS50059"/>
    </source>
</evidence>
<dbReference type="GO" id="GO:0003755">
    <property type="term" value="F:peptidyl-prolyl cis-trans isomerase activity"/>
    <property type="evidence" value="ECO:0007669"/>
    <property type="project" value="UniProtKB-UniRule"/>
</dbReference>
<gene>
    <name evidence="12" type="primary">tig</name>
    <name evidence="17" type="ORF">CE561_00470</name>
</gene>
<dbReference type="Pfam" id="PF05697">
    <property type="entry name" value="Trigger_N"/>
    <property type="match status" value="1"/>
</dbReference>
<comment type="catalytic activity">
    <reaction evidence="1 12 13">
        <text>[protein]-peptidylproline (omega=180) = [protein]-peptidylproline (omega=0)</text>
        <dbReference type="Rhea" id="RHEA:16237"/>
        <dbReference type="Rhea" id="RHEA-COMP:10747"/>
        <dbReference type="Rhea" id="RHEA-COMP:10748"/>
        <dbReference type="ChEBI" id="CHEBI:83833"/>
        <dbReference type="ChEBI" id="CHEBI:83834"/>
        <dbReference type="EC" id="5.2.1.8"/>
    </reaction>
</comment>
<evidence type="ECO:0000256" key="14">
    <source>
        <dbReference type="RuleBase" id="RU003914"/>
    </source>
</evidence>
<dbReference type="GO" id="GO:0051301">
    <property type="term" value="P:cell division"/>
    <property type="evidence" value="ECO:0007669"/>
    <property type="project" value="UniProtKB-KW"/>
</dbReference>
<dbReference type="InterPro" id="IPR001179">
    <property type="entry name" value="PPIase_FKBP_dom"/>
</dbReference>
<dbReference type="PIRSF" id="PIRSF003095">
    <property type="entry name" value="Trigger_factor"/>
    <property type="match status" value="1"/>
</dbReference>
<dbReference type="GO" id="GO:0043022">
    <property type="term" value="F:ribosome binding"/>
    <property type="evidence" value="ECO:0007669"/>
    <property type="project" value="TreeGrafter"/>
</dbReference>
<dbReference type="FunFam" id="3.10.50.40:FF:000001">
    <property type="entry name" value="Trigger factor"/>
    <property type="match status" value="1"/>
</dbReference>
<organism evidence="17 18">
    <name type="scientific">Thermoanaerobacterium thermosaccharolyticum</name>
    <name type="common">Clostridium thermosaccharolyticum</name>
    <dbReference type="NCBI Taxonomy" id="1517"/>
    <lineage>
        <taxon>Bacteria</taxon>
        <taxon>Bacillati</taxon>
        <taxon>Bacillota</taxon>
        <taxon>Clostridia</taxon>
        <taxon>Thermoanaerobacterales</taxon>
        <taxon>Thermoanaerobacteraceae</taxon>
        <taxon>Thermoanaerobacterium</taxon>
    </lineage>
</organism>
<accession>A0A231VP23</accession>
<dbReference type="SUPFAM" id="SSF109998">
    <property type="entry name" value="Triger factor/SurA peptide-binding domain-like"/>
    <property type="match status" value="1"/>
</dbReference>
<dbReference type="InterPro" id="IPR008881">
    <property type="entry name" value="Trigger_fac_ribosome-bd_bac"/>
</dbReference>
<keyword evidence="15" id="KW-0175">Coiled coil</keyword>
<comment type="domain">
    <text evidence="12">Consists of 3 domains; the N-terminus binds the ribosome, the middle domain has PPIase activity, while the C-terminus has intrinsic chaperone activity on its own.</text>
</comment>
<dbReference type="GO" id="GO:0044183">
    <property type="term" value="F:protein folding chaperone"/>
    <property type="evidence" value="ECO:0007669"/>
    <property type="project" value="TreeGrafter"/>
</dbReference>
<evidence type="ECO:0000256" key="5">
    <source>
        <dbReference type="ARBA" id="ARBA00022618"/>
    </source>
</evidence>
<dbReference type="InterPro" id="IPR027304">
    <property type="entry name" value="Trigger_fact/SurA_dom_sf"/>
</dbReference>
<evidence type="ECO:0000313" key="17">
    <source>
        <dbReference type="EMBL" id="OXT09476.1"/>
    </source>
</evidence>
<comment type="subcellular location">
    <subcellularLocation>
        <location evidence="12">Cytoplasm</location>
    </subcellularLocation>
    <text evidence="12">About half TF is bound to the ribosome near the polypeptide exit tunnel while the other half is free in the cytoplasm.</text>
</comment>
<dbReference type="Pfam" id="PF05698">
    <property type="entry name" value="Trigger_C"/>
    <property type="match status" value="1"/>
</dbReference>
<dbReference type="Proteomes" id="UP000215301">
    <property type="component" value="Unassembled WGS sequence"/>
</dbReference>
<dbReference type="EC" id="5.2.1.8" evidence="3 12"/>
<dbReference type="InterPro" id="IPR008880">
    <property type="entry name" value="Trigger_fac_C"/>
</dbReference>
<evidence type="ECO:0000256" key="12">
    <source>
        <dbReference type="HAMAP-Rule" id="MF_00303"/>
    </source>
</evidence>
<evidence type="ECO:0000256" key="10">
    <source>
        <dbReference type="ARBA" id="ARBA00024849"/>
    </source>
</evidence>
<dbReference type="Gene3D" id="1.10.3120.10">
    <property type="entry name" value="Trigger factor, C-terminal domain"/>
    <property type="match status" value="1"/>
</dbReference>
<dbReference type="GO" id="GO:0005737">
    <property type="term" value="C:cytoplasm"/>
    <property type="evidence" value="ECO:0007669"/>
    <property type="project" value="UniProtKB-SubCell"/>
</dbReference>